<evidence type="ECO:0000313" key="9">
    <source>
        <dbReference type="RefSeq" id="XP_035681227.1"/>
    </source>
</evidence>
<comment type="similarity">
    <text evidence="6">Belongs to the flavin monoamine oxidase family.</text>
</comment>
<evidence type="ECO:0000256" key="6">
    <source>
        <dbReference type="RuleBase" id="RU362067"/>
    </source>
</evidence>
<keyword evidence="2 6" id="KW-0285">Flavoprotein</keyword>
<dbReference type="InterPro" id="IPR050281">
    <property type="entry name" value="Flavin_monoamine_oxidase"/>
</dbReference>
<dbReference type="SUPFAM" id="SSF54373">
    <property type="entry name" value="FAD-linked reductases, C-terminal domain"/>
    <property type="match status" value="1"/>
</dbReference>
<dbReference type="RefSeq" id="XP_035681227.1">
    <property type="nucleotide sequence ID" value="XM_035825334.1"/>
</dbReference>
<comment type="cofactor">
    <cofactor evidence="1 6">
        <name>FAD</name>
        <dbReference type="ChEBI" id="CHEBI:57692"/>
    </cofactor>
</comment>
<name>A0A9J7MU29_BRAFL</name>
<dbReference type="OMA" id="LFVYDQR"/>
<organism evidence="8 9">
    <name type="scientific">Branchiostoma floridae</name>
    <name type="common">Florida lancelet</name>
    <name type="synonym">Amphioxus</name>
    <dbReference type="NCBI Taxonomy" id="7739"/>
    <lineage>
        <taxon>Eukaryota</taxon>
        <taxon>Metazoa</taxon>
        <taxon>Chordata</taxon>
        <taxon>Cephalochordata</taxon>
        <taxon>Leptocardii</taxon>
        <taxon>Amphioxiformes</taxon>
        <taxon>Branchiostomatidae</taxon>
        <taxon>Branchiostoma</taxon>
    </lineage>
</organism>
<dbReference type="Pfam" id="PF01593">
    <property type="entry name" value="Amino_oxidase"/>
    <property type="match status" value="1"/>
</dbReference>
<evidence type="ECO:0000313" key="8">
    <source>
        <dbReference type="Proteomes" id="UP000001554"/>
    </source>
</evidence>
<feature type="binding site" evidence="5">
    <location>
        <position position="278"/>
    </location>
    <ligand>
        <name>FAD</name>
        <dbReference type="ChEBI" id="CHEBI:57692"/>
    </ligand>
</feature>
<sequence>MCLHRWEDFAILGLSPEVRLQRKNLLVDNYYQTKVTRKLLEEKGAVYRLGGEGMAQQFRGTSAKVIIIGAGISGIAAAKTLQDNGVQDFIILEGSDRIGGRMRLVDFGGVKIEAGANWVHGIRGNPVWELAQGLDLKGKVQDVAKMVVRDDDGADVTEHAVSRFADLQRARKHAHAMLERKISEDGNDTSIRVALRLAGWKAIAPVDKVVEYFSFDFQNGATPDVTSLLQNEDEETLVDFDDKEYFVTDQRGFGFIVEEMARTFLDKQDPRLQFNKCVDEIKWSNQGVVVRTSDGSEYSAEYALTTFSLGVLQSDHISFVPELPDWKLEEIYQVEMCHYTKIFLKFPFKFWDGKEYIFHAHPKRGYYPVMQDMEAEGCHPPGTNILAVTVTGEESKRVEGLPNSTVASEIMEVLRNLYGEDVPTPVDIFVSRWSQDPLFLGAFTRIPTGAFRDGTEKYKAPVGRLYFGGEAFHERYMGFVHGGLLAGVDKAKDILNAIRDECPSPSDTPDMGKPIHTSEEIGEVTLTGSGHNGPWDNILDDVKETCCQNATTGLGSWSLSEPKGLLELHPPEWQGSPLL</sequence>
<evidence type="ECO:0000256" key="5">
    <source>
        <dbReference type="PIRSR" id="PIRSR601613-1"/>
    </source>
</evidence>
<dbReference type="PANTHER" id="PTHR10742:SF313">
    <property type="entry name" value="AMINE OXIDASE"/>
    <property type="match status" value="1"/>
</dbReference>
<dbReference type="OrthoDB" id="5046242at2759"/>
<reference evidence="8" key="1">
    <citation type="journal article" date="2020" name="Nat. Ecol. Evol.">
        <title>Deeply conserved synteny resolves early events in vertebrate evolution.</title>
        <authorList>
            <person name="Simakov O."/>
            <person name="Marletaz F."/>
            <person name="Yue J.X."/>
            <person name="O'Connell B."/>
            <person name="Jenkins J."/>
            <person name="Brandt A."/>
            <person name="Calef R."/>
            <person name="Tung C.H."/>
            <person name="Huang T.K."/>
            <person name="Schmutz J."/>
            <person name="Satoh N."/>
            <person name="Yu J.K."/>
            <person name="Putnam N.H."/>
            <person name="Green R.E."/>
            <person name="Rokhsar D.S."/>
        </authorList>
    </citation>
    <scope>NUCLEOTIDE SEQUENCE [LARGE SCALE GENOMIC DNA]</scope>
    <source>
        <strain evidence="8">S238N-H82</strain>
    </source>
</reference>
<evidence type="ECO:0000259" key="7">
    <source>
        <dbReference type="Pfam" id="PF01593"/>
    </source>
</evidence>
<reference evidence="9" key="2">
    <citation type="submission" date="2025-08" db="UniProtKB">
        <authorList>
            <consortium name="RefSeq"/>
        </authorList>
    </citation>
    <scope>IDENTIFICATION</scope>
    <source>
        <strain evidence="9">S238N-H82</strain>
        <tissue evidence="9">Testes</tissue>
    </source>
</reference>
<dbReference type="Gene3D" id="3.50.50.60">
    <property type="entry name" value="FAD/NAD(P)-binding domain"/>
    <property type="match status" value="1"/>
</dbReference>
<evidence type="ECO:0000256" key="2">
    <source>
        <dbReference type="ARBA" id="ARBA00022630"/>
    </source>
</evidence>
<dbReference type="PRINTS" id="PR00757">
    <property type="entry name" value="AMINEOXDASEF"/>
</dbReference>
<dbReference type="AlphaFoldDB" id="A0A9J7MU29"/>
<dbReference type="InterPro" id="IPR001613">
    <property type="entry name" value="Flavin_amine_oxidase"/>
</dbReference>
<dbReference type="InterPro" id="IPR002937">
    <property type="entry name" value="Amino_oxidase"/>
</dbReference>
<dbReference type="KEGG" id="bfo:118419065"/>
<feature type="domain" description="Amine oxidase" evidence="7">
    <location>
        <begin position="72"/>
        <end position="495"/>
    </location>
</feature>
<dbReference type="GO" id="GO:0008131">
    <property type="term" value="F:primary methylamine oxidase activity"/>
    <property type="evidence" value="ECO:0007669"/>
    <property type="project" value="UniProtKB-ARBA"/>
</dbReference>
<evidence type="ECO:0000256" key="4">
    <source>
        <dbReference type="ARBA" id="ARBA00023002"/>
    </source>
</evidence>
<dbReference type="EC" id="1.4.3.-" evidence="6"/>
<dbReference type="Proteomes" id="UP000001554">
    <property type="component" value="Chromosome 7"/>
</dbReference>
<accession>A0A9J7MU29</accession>
<dbReference type="GO" id="GO:0006598">
    <property type="term" value="P:polyamine catabolic process"/>
    <property type="evidence" value="ECO:0000318"/>
    <property type="project" value="GO_Central"/>
</dbReference>
<dbReference type="PANTHER" id="PTHR10742">
    <property type="entry name" value="FLAVIN MONOAMINE OXIDASE"/>
    <property type="match status" value="1"/>
</dbReference>
<dbReference type="GO" id="GO:0016491">
    <property type="term" value="F:oxidoreductase activity"/>
    <property type="evidence" value="ECO:0000318"/>
    <property type="project" value="GO_Central"/>
</dbReference>
<evidence type="ECO:0000256" key="3">
    <source>
        <dbReference type="ARBA" id="ARBA00022827"/>
    </source>
</evidence>
<dbReference type="SUPFAM" id="SSF51905">
    <property type="entry name" value="FAD/NAD(P)-binding domain"/>
    <property type="match status" value="1"/>
</dbReference>
<dbReference type="GeneID" id="118419065"/>
<feature type="binding site" evidence="5">
    <location>
        <position position="73"/>
    </location>
    <ligand>
        <name>FAD</name>
        <dbReference type="ChEBI" id="CHEBI:57692"/>
    </ligand>
</feature>
<gene>
    <name evidence="9" type="primary">LOC118419065</name>
</gene>
<keyword evidence="3 6" id="KW-0274">FAD</keyword>
<dbReference type="InterPro" id="IPR036188">
    <property type="entry name" value="FAD/NAD-bd_sf"/>
</dbReference>
<keyword evidence="8" id="KW-1185">Reference proteome</keyword>
<keyword evidence="4 6" id="KW-0560">Oxidoreductase</keyword>
<proteinExistence type="inferred from homology"/>
<protein>
    <recommendedName>
        <fullName evidence="6">Amine oxidase</fullName>
        <ecNumber evidence="6">1.4.3.-</ecNumber>
    </recommendedName>
</protein>
<evidence type="ECO:0000256" key="1">
    <source>
        <dbReference type="ARBA" id="ARBA00001974"/>
    </source>
</evidence>
<dbReference type="Gene3D" id="3.90.660.10">
    <property type="match status" value="1"/>
</dbReference>